<keyword evidence="1" id="KW-0436">Ligase</keyword>
<dbReference type="SUPFAM" id="SSF56801">
    <property type="entry name" value="Acetyl-CoA synthetase-like"/>
    <property type="match status" value="1"/>
</dbReference>
<dbReference type="InterPro" id="IPR000873">
    <property type="entry name" value="AMP-dep_synth/lig_dom"/>
</dbReference>
<dbReference type="RefSeq" id="WP_189355258.1">
    <property type="nucleotide sequence ID" value="NZ_BMYU01000001.1"/>
</dbReference>
<dbReference type="EMBL" id="BMYU01000001">
    <property type="protein sequence ID" value="GGX29603.1"/>
    <property type="molecule type" value="Genomic_DNA"/>
</dbReference>
<feature type="domain" description="AMP-dependent synthetase/ligase" evidence="2">
    <location>
        <begin position="51"/>
        <end position="398"/>
    </location>
</feature>
<dbReference type="Gene3D" id="3.30.300.30">
    <property type="match status" value="1"/>
</dbReference>
<dbReference type="PANTHER" id="PTHR43352:SF1">
    <property type="entry name" value="ANTHRANILATE--COA LIGASE"/>
    <property type="match status" value="1"/>
</dbReference>
<dbReference type="Pfam" id="PF00501">
    <property type="entry name" value="AMP-binding"/>
    <property type="match status" value="1"/>
</dbReference>
<keyword evidence="5" id="KW-1185">Reference proteome</keyword>
<evidence type="ECO:0000256" key="1">
    <source>
        <dbReference type="ARBA" id="ARBA00022598"/>
    </source>
</evidence>
<evidence type="ECO:0000259" key="3">
    <source>
        <dbReference type="Pfam" id="PF13193"/>
    </source>
</evidence>
<dbReference type="Gene3D" id="3.40.50.12780">
    <property type="entry name" value="N-terminal domain of ligase-like"/>
    <property type="match status" value="1"/>
</dbReference>
<sequence>MTMQVSGADDAAFVRQHLPSKNLWPERPFSLPELQYPDRLNCAEVLLEKAQDKQFAERLALAGSGVRWTYAELSSVSARIALTLQRTYGLKAGQRVLISGTNHPWLAACLLAVIRAGAIAVPAMPMLRAKELSAMAMYARVSHILCDEQVFTQVAQMDDGILKNLCVIRFREADSVFLQTVQQANAAEFQVADTARDDPCLIAFTSGTTGKPKATVHFHEDLLAICDLFPRSVLRITQHDVFTGTPPLAFTFGLGGLLLFPLRYGAASILLERYTPESLLSTIAEHQITVCYTAPTCYRQMLPLLPQADLRSLRTVVSAGEVLPVATRTAFESATGLTMIDGIGSTEMLHIFIAAAGDEVRAGATGKVIPGYQACVLDANGQLCAPGVVGKLAVKGPTGCRYLNDIRQQTYVQNGWNLTGDAYAMDQDGYFYYHGRIDDMIVSAGYNIAASEVEDALLAHEQVAECAVIGVPDKMRGQLVKAFVVLRDPQMADAAITEILQHWVKQRIAPYKYPRLIEFVSSLPRTDSGKLQRYALRQSGLQQSAEEVQ</sequence>
<dbReference type="PANTHER" id="PTHR43352">
    <property type="entry name" value="ACETYL-COA SYNTHETASE"/>
    <property type="match status" value="1"/>
</dbReference>
<feature type="domain" description="AMP-binding enzyme C-terminal" evidence="3">
    <location>
        <begin position="452"/>
        <end position="530"/>
    </location>
</feature>
<dbReference type="PROSITE" id="PS00455">
    <property type="entry name" value="AMP_BINDING"/>
    <property type="match status" value="1"/>
</dbReference>
<accession>A0ABQ2XQT9</accession>
<name>A0ABQ2XQT9_9BURK</name>
<evidence type="ECO:0000259" key="2">
    <source>
        <dbReference type="Pfam" id="PF00501"/>
    </source>
</evidence>
<evidence type="ECO:0000313" key="4">
    <source>
        <dbReference type="EMBL" id="GGX29603.1"/>
    </source>
</evidence>
<dbReference type="InterPro" id="IPR042099">
    <property type="entry name" value="ANL_N_sf"/>
</dbReference>
<organism evidence="4 5">
    <name type="scientific">Undibacterium squillarum</name>
    <dbReference type="NCBI Taxonomy" id="1131567"/>
    <lineage>
        <taxon>Bacteria</taxon>
        <taxon>Pseudomonadati</taxon>
        <taxon>Pseudomonadota</taxon>
        <taxon>Betaproteobacteria</taxon>
        <taxon>Burkholderiales</taxon>
        <taxon>Oxalobacteraceae</taxon>
        <taxon>Undibacterium</taxon>
    </lineage>
</organism>
<dbReference type="InterPro" id="IPR045851">
    <property type="entry name" value="AMP-bd_C_sf"/>
</dbReference>
<evidence type="ECO:0000313" key="5">
    <source>
        <dbReference type="Proteomes" id="UP000653343"/>
    </source>
</evidence>
<gene>
    <name evidence="4" type="ORF">GCM10010946_03200</name>
</gene>
<dbReference type="InterPro" id="IPR025110">
    <property type="entry name" value="AMP-bd_C"/>
</dbReference>
<comment type="caution">
    <text evidence="4">The sequence shown here is derived from an EMBL/GenBank/DDBJ whole genome shotgun (WGS) entry which is preliminary data.</text>
</comment>
<dbReference type="Pfam" id="PF13193">
    <property type="entry name" value="AMP-binding_C"/>
    <property type="match status" value="1"/>
</dbReference>
<dbReference type="Proteomes" id="UP000653343">
    <property type="component" value="Unassembled WGS sequence"/>
</dbReference>
<dbReference type="InterPro" id="IPR020845">
    <property type="entry name" value="AMP-binding_CS"/>
</dbReference>
<proteinExistence type="predicted"/>
<protein>
    <submittedName>
        <fullName evidence="4">Acetyl-CoA synthetase</fullName>
    </submittedName>
</protein>
<reference evidence="5" key="1">
    <citation type="journal article" date="2019" name="Int. J. Syst. Evol. Microbiol.">
        <title>The Global Catalogue of Microorganisms (GCM) 10K type strain sequencing project: providing services to taxonomists for standard genome sequencing and annotation.</title>
        <authorList>
            <consortium name="The Broad Institute Genomics Platform"/>
            <consortium name="The Broad Institute Genome Sequencing Center for Infectious Disease"/>
            <person name="Wu L."/>
            <person name="Ma J."/>
        </authorList>
    </citation>
    <scope>NUCLEOTIDE SEQUENCE [LARGE SCALE GENOMIC DNA]</scope>
    <source>
        <strain evidence="5">KCTC 23917</strain>
    </source>
</reference>